<feature type="transmembrane region" description="Helical" evidence="10">
    <location>
        <begin position="92"/>
        <end position="117"/>
    </location>
</feature>
<dbReference type="PANTHER" id="PTHR47019">
    <property type="entry name" value="LIPID II FLIPPASE MURJ"/>
    <property type="match status" value="1"/>
</dbReference>
<dbReference type="Proteomes" id="UP000007460">
    <property type="component" value="Chromosome"/>
</dbReference>
<evidence type="ECO:0000256" key="4">
    <source>
        <dbReference type="ARBA" id="ARBA00022960"/>
    </source>
</evidence>
<feature type="transmembrane region" description="Helical" evidence="10">
    <location>
        <begin position="244"/>
        <end position="272"/>
    </location>
</feature>
<dbReference type="Pfam" id="PF03023">
    <property type="entry name" value="MurJ"/>
    <property type="match status" value="1"/>
</dbReference>
<feature type="transmembrane region" description="Helical" evidence="10">
    <location>
        <begin position="477"/>
        <end position="498"/>
    </location>
</feature>
<dbReference type="PIRSF" id="PIRSF002869">
    <property type="entry name" value="MviN"/>
    <property type="match status" value="1"/>
</dbReference>
<dbReference type="AlphaFoldDB" id="D5BU93"/>
<protein>
    <recommendedName>
        <fullName evidence="10">Probable lipid II flippase MurJ</fullName>
    </recommendedName>
</protein>
<comment type="pathway">
    <text evidence="10">Cell wall biogenesis; peptidoglycan biosynthesis.</text>
</comment>
<dbReference type="InterPro" id="IPR004268">
    <property type="entry name" value="MurJ"/>
</dbReference>
<proteinExistence type="inferred from homology"/>
<evidence type="ECO:0000256" key="11">
    <source>
        <dbReference type="PIRNR" id="PIRNR002869"/>
    </source>
</evidence>
<dbReference type="RefSeq" id="WP_013046467.1">
    <property type="nucleotide sequence ID" value="NC_014010.1"/>
</dbReference>
<dbReference type="PRINTS" id="PR01806">
    <property type="entry name" value="VIRFACTRMVIN"/>
</dbReference>
<dbReference type="GO" id="GO:0005886">
    <property type="term" value="C:plasma membrane"/>
    <property type="evidence" value="ECO:0007669"/>
    <property type="project" value="UniProtKB-SubCell"/>
</dbReference>
<comment type="similarity">
    <text evidence="9 10 11">Belongs to the MurJ/MviN family.</text>
</comment>
<dbReference type="GO" id="GO:0008360">
    <property type="term" value="P:regulation of cell shape"/>
    <property type="evidence" value="ECO:0007669"/>
    <property type="project" value="UniProtKB-UniRule"/>
</dbReference>
<keyword evidence="10" id="KW-0997">Cell inner membrane</keyword>
<dbReference type="GO" id="GO:0071555">
    <property type="term" value="P:cell wall organization"/>
    <property type="evidence" value="ECO:0007669"/>
    <property type="project" value="UniProtKB-UniRule"/>
</dbReference>
<dbReference type="PANTHER" id="PTHR47019:SF1">
    <property type="entry name" value="LIPID II FLIPPASE MURJ"/>
    <property type="match status" value="1"/>
</dbReference>
<comment type="subcellular location">
    <subcellularLocation>
        <location evidence="10">Cell inner membrane</location>
        <topology evidence="10">Multi-pass membrane protein</topology>
    </subcellularLocation>
    <subcellularLocation>
        <location evidence="1">Cell membrane</location>
        <topology evidence="1">Multi-pass membrane protein</topology>
    </subcellularLocation>
</comment>
<feature type="transmembrane region" description="Helical" evidence="10">
    <location>
        <begin position="358"/>
        <end position="377"/>
    </location>
</feature>
<dbReference type="KEGG" id="apb:SAR116_1597"/>
<dbReference type="STRING" id="488538.SAR116_1597"/>
<keyword evidence="4 10" id="KW-0133">Cell shape</keyword>
<feature type="transmembrane region" description="Helical" evidence="10">
    <location>
        <begin position="278"/>
        <end position="296"/>
    </location>
</feature>
<name>D5BU93_PUNMI</name>
<dbReference type="GO" id="GO:0034204">
    <property type="term" value="P:lipid translocation"/>
    <property type="evidence" value="ECO:0007669"/>
    <property type="project" value="TreeGrafter"/>
</dbReference>
<feature type="transmembrane region" description="Helical" evidence="10">
    <location>
        <begin position="449"/>
        <end position="471"/>
    </location>
</feature>
<keyword evidence="5 10" id="KW-0573">Peptidoglycan synthesis</keyword>
<dbReference type="GO" id="GO:0009252">
    <property type="term" value="P:peptidoglycan biosynthetic process"/>
    <property type="evidence" value="ECO:0007669"/>
    <property type="project" value="UniProtKB-UniRule"/>
</dbReference>
<dbReference type="GO" id="GO:0016740">
    <property type="term" value="F:transferase activity"/>
    <property type="evidence" value="ECO:0007669"/>
    <property type="project" value="UniProtKB-KW"/>
</dbReference>
<dbReference type="NCBIfam" id="TIGR01695">
    <property type="entry name" value="murJ_mviN"/>
    <property type="match status" value="1"/>
</dbReference>
<evidence type="ECO:0000256" key="5">
    <source>
        <dbReference type="ARBA" id="ARBA00022984"/>
    </source>
</evidence>
<dbReference type="GO" id="GO:0015648">
    <property type="term" value="F:lipid-linked peptidoglycan transporter activity"/>
    <property type="evidence" value="ECO:0007669"/>
    <property type="project" value="UniProtKB-UniRule"/>
</dbReference>
<keyword evidence="2 10" id="KW-1003">Cell membrane</keyword>
<comment type="function">
    <text evidence="8 10 11">Involved in peptidoglycan biosynthesis. Transports lipid-linked peptidoglycan precursors from the inner to the outer leaflet of the cytoplasmic membrane.</text>
</comment>
<feature type="transmembrane region" description="Helical" evidence="10">
    <location>
        <begin position="389"/>
        <end position="409"/>
    </location>
</feature>
<dbReference type="eggNOG" id="COG0728">
    <property type="taxonomic scope" value="Bacteria"/>
</dbReference>
<feature type="transmembrane region" description="Helical" evidence="10">
    <location>
        <begin position="137"/>
        <end position="156"/>
    </location>
</feature>
<keyword evidence="6 10" id="KW-1133">Transmembrane helix</keyword>
<evidence type="ECO:0000256" key="10">
    <source>
        <dbReference type="HAMAP-Rule" id="MF_02078"/>
    </source>
</evidence>
<evidence type="ECO:0000313" key="13">
    <source>
        <dbReference type="Proteomes" id="UP000007460"/>
    </source>
</evidence>
<dbReference type="EMBL" id="CP001751">
    <property type="protein sequence ID" value="ADE39840.1"/>
    <property type="molecule type" value="Genomic_DNA"/>
</dbReference>
<feature type="transmembrane region" description="Helical" evidence="10">
    <location>
        <begin position="168"/>
        <end position="187"/>
    </location>
</feature>
<dbReference type="OrthoDB" id="9816572at2"/>
<feature type="transmembrane region" description="Helical" evidence="10">
    <location>
        <begin position="29"/>
        <end position="48"/>
    </location>
</feature>
<feature type="transmembrane region" description="Helical" evidence="10">
    <location>
        <begin position="415"/>
        <end position="437"/>
    </location>
</feature>
<dbReference type="CDD" id="cd13123">
    <property type="entry name" value="MATE_MurJ_like"/>
    <property type="match status" value="1"/>
</dbReference>
<evidence type="ECO:0000313" key="12">
    <source>
        <dbReference type="EMBL" id="ADE39840.1"/>
    </source>
</evidence>
<evidence type="ECO:0000256" key="8">
    <source>
        <dbReference type="ARBA" id="ARBA00060041"/>
    </source>
</evidence>
<keyword evidence="7 10" id="KW-0472">Membrane</keyword>
<keyword evidence="10 11" id="KW-0961">Cell wall biogenesis/degradation</keyword>
<dbReference type="HAMAP" id="MF_02078">
    <property type="entry name" value="MurJ_MviN"/>
    <property type="match status" value="1"/>
</dbReference>
<dbReference type="HOGENOM" id="CLU_006797_5_0_5"/>
<feature type="transmembrane region" description="Helical" evidence="10">
    <location>
        <begin position="193"/>
        <end position="215"/>
    </location>
</feature>
<keyword evidence="13" id="KW-1185">Reference proteome</keyword>
<keyword evidence="3 10" id="KW-0812">Transmembrane</keyword>
<dbReference type="UniPathway" id="UPA00219"/>
<evidence type="ECO:0000256" key="6">
    <source>
        <dbReference type="ARBA" id="ARBA00022989"/>
    </source>
</evidence>
<gene>
    <name evidence="10" type="primary">murJ</name>
    <name evidence="12" type="ordered locus">SAR116_1597</name>
</gene>
<evidence type="ECO:0000256" key="2">
    <source>
        <dbReference type="ARBA" id="ARBA00022475"/>
    </source>
</evidence>
<evidence type="ECO:0000256" key="9">
    <source>
        <dbReference type="ARBA" id="ARBA00061532"/>
    </source>
</evidence>
<organism evidence="12 13">
    <name type="scientific">Puniceispirillum marinum (strain IMCC1322)</name>
    <dbReference type="NCBI Taxonomy" id="488538"/>
    <lineage>
        <taxon>Bacteria</taxon>
        <taxon>Pseudomonadati</taxon>
        <taxon>Pseudomonadota</taxon>
        <taxon>Alphaproteobacteria</taxon>
        <taxon>Candidatus Puniceispirillales</taxon>
        <taxon>Candidatus Puniceispirillaceae</taxon>
        <taxon>Candidatus Puniceispirillum</taxon>
    </lineage>
</organism>
<feature type="transmembrane region" description="Helical" evidence="10">
    <location>
        <begin position="317"/>
        <end position="346"/>
    </location>
</feature>
<dbReference type="InterPro" id="IPR051050">
    <property type="entry name" value="Lipid_II_flippase_MurJ/MviN"/>
</dbReference>
<reference evidence="12 13" key="1">
    <citation type="journal article" date="2010" name="J. Bacteriol.">
        <title>Complete genome sequence of "Candidatus Puniceispirillum marinum" IMCC1322, a representative of the SAR116 clade in the Alphaproteobacteria.</title>
        <authorList>
            <person name="Oh H.M."/>
            <person name="Kwon K.K."/>
            <person name="Kang I."/>
            <person name="Kang S.G."/>
            <person name="Lee J.H."/>
            <person name="Kim S.J."/>
            <person name="Cho J.C."/>
        </authorList>
    </citation>
    <scope>NUCLEOTIDE SEQUENCE [LARGE SCALE GENOMIC DNA]</scope>
    <source>
        <strain evidence="12 13">IMCC1322</strain>
    </source>
</reference>
<evidence type="ECO:0000256" key="7">
    <source>
        <dbReference type="ARBA" id="ARBA00023136"/>
    </source>
</evidence>
<evidence type="ECO:0000256" key="1">
    <source>
        <dbReference type="ARBA" id="ARBA00004651"/>
    </source>
</evidence>
<keyword evidence="10 11" id="KW-0813">Transport</keyword>
<keyword evidence="12" id="KW-0808">Transferase</keyword>
<sequence length="514" mass="53312">MSQHSLLGAFRQIGLLTGMSRILGFVRDVAFATFLGAGPLADAFLVALKLPNMFRRLSAEGALTNAFVPSFSKTRAADGNDAAMQLAAEVQILLTLVLLVIVGLAEFFMVDLVGLLAPGFVATPERFTAAVALGRVTMPYLPLISLVALWSAIANAHDHFAAGAIMPVFFNLCLIAGAMALPVMAAGEVVTSAMPLAVALLVAGIIQLAVMFVILRRFGGTPVWILPRLSAAGRAMWRKFTPAALAATAMQVNMLVDLILASLLPVGAISWLYYADRIVQLPLGIIGIALGTALLPKLSKAEATQDQASVNAILNDGIGLGGFFVIPAVTAMICIAEPIISGLFAYGAFSTADATVTALALQAYALGLLGFVATRLFQPAFYAAGQPTTVLKVSLCAVLVNIAGSLLLMRIFGHVGLAIATSFSGVMAALILGILLVRSGKLVQMPFAVLGKICLASACMAAGLLGTRQAMTDLPNALALALLVVVGAVIYIAASVVLKTIPDGILRRTASRGA</sequence>
<accession>D5BU93</accession>
<evidence type="ECO:0000256" key="3">
    <source>
        <dbReference type="ARBA" id="ARBA00022692"/>
    </source>
</evidence>